<feature type="compositionally biased region" description="Low complexity" evidence="1">
    <location>
        <begin position="206"/>
        <end position="218"/>
    </location>
</feature>
<dbReference type="AlphaFoldDB" id="A0A3M7PIX2"/>
<feature type="non-terminal residue" evidence="2">
    <location>
        <position position="402"/>
    </location>
</feature>
<feature type="region of interest" description="Disordered" evidence="1">
    <location>
        <begin position="204"/>
        <end position="226"/>
    </location>
</feature>
<proteinExistence type="predicted"/>
<name>A0A3M7PIX2_BRAPC</name>
<gene>
    <name evidence="2" type="ORF">BpHYR1_007268</name>
</gene>
<comment type="caution">
    <text evidence="2">The sequence shown here is derived from an EMBL/GenBank/DDBJ whole genome shotgun (WGS) entry which is preliminary data.</text>
</comment>
<evidence type="ECO:0000256" key="1">
    <source>
        <dbReference type="SAM" id="MobiDB-lite"/>
    </source>
</evidence>
<dbReference type="Proteomes" id="UP000276133">
    <property type="component" value="Unassembled WGS sequence"/>
</dbReference>
<reference evidence="2 3" key="1">
    <citation type="journal article" date="2018" name="Sci. Rep.">
        <title>Genomic signatures of local adaptation to the degree of environmental predictability in rotifers.</title>
        <authorList>
            <person name="Franch-Gras L."/>
            <person name="Hahn C."/>
            <person name="Garcia-Roger E.M."/>
            <person name="Carmona M.J."/>
            <person name="Serra M."/>
            <person name="Gomez A."/>
        </authorList>
    </citation>
    <scope>NUCLEOTIDE SEQUENCE [LARGE SCALE GENOMIC DNA]</scope>
    <source>
        <strain evidence="2">HYR1</strain>
    </source>
</reference>
<protein>
    <submittedName>
        <fullName evidence="2">Uncharacterized protein</fullName>
    </submittedName>
</protein>
<evidence type="ECO:0000313" key="3">
    <source>
        <dbReference type="Proteomes" id="UP000276133"/>
    </source>
</evidence>
<dbReference type="EMBL" id="REGN01010427">
    <property type="protein sequence ID" value="RMZ99066.1"/>
    <property type="molecule type" value="Genomic_DNA"/>
</dbReference>
<evidence type="ECO:0000313" key="2">
    <source>
        <dbReference type="EMBL" id="RMZ99066.1"/>
    </source>
</evidence>
<sequence>MDLVSVGSKKYRAGQPMVAIEQKTSWTKPNECLVNDNQIIFLANRIINRIKKNFDLTENPAEIKQKLDLDKDFMLLEGIFKKELDSSNIDKSLAAYLSSPSVQPFICNQESTRRLQPRTNPNYISVNLIDKESGSLLRNTYIKLDQINDQGGPVAEEKQNYMIKQKTDSKVKLTDSNQSINNLEDLNQISLVLNELLANKPKLNASSSSSSPSSSSSSANTICFSQKDGTDTRSEALKNGSKLEAKNFSISSCFLASLKDNKEKPCVNASCSLSRKKVEKKFSFLFRFLNCAIILNNDLAVTKFYFFKKLGALDDNTYFINLVLNTRTQMRLFEYTYFPNCCGSFKVKLFQIDYTLGYYLSLSRPGTQMINFFFFINSFQISRNKFLAIVLSHPKSAIRSKT</sequence>
<organism evidence="2 3">
    <name type="scientific">Brachionus plicatilis</name>
    <name type="common">Marine rotifer</name>
    <name type="synonym">Brachionus muelleri</name>
    <dbReference type="NCBI Taxonomy" id="10195"/>
    <lineage>
        <taxon>Eukaryota</taxon>
        <taxon>Metazoa</taxon>
        <taxon>Spiralia</taxon>
        <taxon>Gnathifera</taxon>
        <taxon>Rotifera</taxon>
        <taxon>Eurotatoria</taxon>
        <taxon>Monogononta</taxon>
        <taxon>Pseudotrocha</taxon>
        <taxon>Ploima</taxon>
        <taxon>Brachionidae</taxon>
        <taxon>Brachionus</taxon>
    </lineage>
</organism>
<keyword evidence="3" id="KW-1185">Reference proteome</keyword>
<accession>A0A3M7PIX2</accession>